<gene>
    <name evidence="6" type="ORF">BJD16_14240</name>
</gene>
<dbReference type="RefSeq" id="WP_042022882.1">
    <property type="nucleotide sequence ID" value="NZ_CDBW01000035.1"/>
</dbReference>
<dbReference type="GO" id="GO:0005886">
    <property type="term" value="C:plasma membrane"/>
    <property type="evidence" value="ECO:0007669"/>
    <property type="project" value="TreeGrafter"/>
</dbReference>
<dbReference type="STRING" id="646.BJD16_14240"/>
<evidence type="ECO:0000256" key="3">
    <source>
        <dbReference type="ARBA" id="ARBA00034247"/>
    </source>
</evidence>
<dbReference type="SMART" id="SM00267">
    <property type="entry name" value="GGDEF"/>
    <property type="match status" value="1"/>
</dbReference>
<accession>A0A1S2CTL2</accession>
<comment type="catalytic activity">
    <reaction evidence="3">
        <text>2 GTP = 3',3'-c-di-GMP + 2 diphosphate</text>
        <dbReference type="Rhea" id="RHEA:24898"/>
        <dbReference type="ChEBI" id="CHEBI:33019"/>
        <dbReference type="ChEBI" id="CHEBI:37565"/>
        <dbReference type="ChEBI" id="CHEBI:58805"/>
        <dbReference type="EC" id="2.7.7.65"/>
    </reaction>
</comment>
<dbReference type="InterPro" id="IPR043128">
    <property type="entry name" value="Rev_trsase/Diguanyl_cyclase"/>
</dbReference>
<comment type="cofactor">
    <cofactor evidence="1">
        <name>Mg(2+)</name>
        <dbReference type="ChEBI" id="CHEBI:18420"/>
    </cofactor>
</comment>
<sequence length="391" mass="44567">MFSAHFRSQAADFDDHLWSIRRQALSQGIRWFWVANLLGSIFLLARFYVYQNAELVIDNKLPWRYEWQLWIMAAANLTYPLLRWLLQHRPGREWLNSLRVYALLWGTGWAMVGYATAVTEVRGGFSLAFMSLSLLLMTSLIAFYCEKSLCYCFMAPPLFYLLIEPLTVKVPFLAMHVLLVVGLVLLLETGRRMLYDWFVLAVAREYENLELARQLDGQAKQDPLTRLANRRHFNLVGERTIKQAMLQDQSFAVILLDVDFFKKLNDGYGHQRGDEVLVSVAECLREVVRSQDDLVARYGGEEFVLLLPKATLNIAETVAQRVAAALARHSLPHAYSCVAPYVTVSQGIALWTNGESLERVIARADGALYQAKAEGRNCYRMAQSDTQPANG</sequence>
<keyword evidence="4" id="KW-0812">Transmembrane</keyword>
<dbReference type="Proteomes" id="UP000179934">
    <property type="component" value="Unassembled WGS sequence"/>
</dbReference>
<dbReference type="Pfam" id="PF17178">
    <property type="entry name" value="MASE5"/>
    <property type="match status" value="1"/>
</dbReference>
<evidence type="ECO:0000313" key="7">
    <source>
        <dbReference type="Proteomes" id="UP000179934"/>
    </source>
</evidence>
<feature type="domain" description="GGDEF" evidence="5">
    <location>
        <begin position="249"/>
        <end position="384"/>
    </location>
</feature>
<feature type="transmembrane region" description="Helical" evidence="4">
    <location>
        <begin position="98"/>
        <end position="117"/>
    </location>
</feature>
<dbReference type="SUPFAM" id="SSF55073">
    <property type="entry name" value="Nucleotide cyclase"/>
    <property type="match status" value="1"/>
</dbReference>
<dbReference type="PANTHER" id="PTHR45138">
    <property type="entry name" value="REGULATORY COMPONENTS OF SENSORY TRANSDUCTION SYSTEM"/>
    <property type="match status" value="1"/>
</dbReference>
<comment type="caution">
    <text evidence="6">The sequence shown here is derived from an EMBL/GenBank/DDBJ whole genome shotgun (WGS) entry which is preliminary data.</text>
</comment>
<proteinExistence type="predicted"/>
<dbReference type="NCBIfam" id="TIGR00254">
    <property type="entry name" value="GGDEF"/>
    <property type="match status" value="1"/>
</dbReference>
<keyword evidence="4" id="KW-0472">Membrane</keyword>
<dbReference type="InterPro" id="IPR029787">
    <property type="entry name" value="Nucleotide_cyclase"/>
</dbReference>
<protein>
    <recommendedName>
        <fullName evidence="2">diguanylate cyclase</fullName>
        <ecNumber evidence="2">2.7.7.65</ecNumber>
    </recommendedName>
</protein>
<dbReference type="AlphaFoldDB" id="A0A1S2CTL2"/>
<dbReference type="OrthoDB" id="9812260at2"/>
<dbReference type="CDD" id="cd01949">
    <property type="entry name" value="GGDEF"/>
    <property type="match status" value="1"/>
</dbReference>
<name>A0A1S2CTL2_AERSO</name>
<evidence type="ECO:0000256" key="2">
    <source>
        <dbReference type="ARBA" id="ARBA00012528"/>
    </source>
</evidence>
<feature type="transmembrane region" description="Helical" evidence="4">
    <location>
        <begin position="123"/>
        <end position="145"/>
    </location>
</feature>
<dbReference type="Pfam" id="PF00990">
    <property type="entry name" value="GGDEF"/>
    <property type="match status" value="1"/>
</dbReference>
<dbReference type="EC" id="2.7.7.65" evidence="2"/>
<dbReference type="GeneID" id="58923562"/>
<organism evidence="6 7">
    <name type="scientific">Aeromonas sobria</name>
    <dbReference type="NCBI Taxonomy" id="646"/>
    <lineage>
        <taxon>Bacteria</taxon>
        <taxon>Pseudomonadati</taxon>
        <taxon>Pseudomonadota</taxon>
        <taxon>Gammaproteobacteria</taxon>
        <taxon>Aeromonadales</taxon>
        <taxon>Aeromonadaceae</taxon>
        <taxon>Aeromonas</taxon>
    </lineage>
</organism>
<dbReference type="PANTHER" id="PTHR45138:SF9">
    <property type="entry name" value="DIGUANYLATE CYCLASE DGCM-RELATED"/>
    <property type="match status" value="1"/>
</dbReference>
<dbReference type="GO" id="GO:0052621">
    <property type="term" value="F:diguanylate cyclase activity"/>
    <property type="evidence" value="ECO:0007669"/>
    <property type="project" value="UniProtKB-EC"/>
</dbReference>
<evidence type="ECO:0000256" key="4">
    <source>
        <dbReference type="SAM" id="Phobius"/>
    </source>
</evidence>
<keyword evidence="4" id="KW-1133">Transmembrane helix</keyword>
<evidence type="ECO:0000259" key="5">
    <source>
        <dbReference type="PROSITE" id="PS50887"/>
    </source>
</evidence>
<evidence type="ECO:0000256" key="1">
    <source>
        <dbReference type="ARBA" id="ARBA00001946"/>
    </source>
</evidence>
<dbReference type="GO" id="GO:1902201">
    <property type="term" value="P:negative regulation of bacterial-type flagellum-dependent cell motility"/>
    <property type="evidence" value="ECO:0007669"/>
    <property type="project" value="TreeGrafter"/>
</dbReference>
<evidence type="ECO:0000313" key="6">
    <source>
        <dbReference type="EMBL" id="OHY91985.1"/>
    </source>
</evidence>
<dbReference type="FunFam" id="3.30.70.270:FF:000001">
    <property type="entry name" value="Diguanylate cyclase domain protein"/>
    <property type="match status" value="1"/>
</dbReference>
<reference evidence="6 7" key="1">
    <citation type="submission" date="2016-09" db="EMBL/GenBank/DDBJ databases">
        <title>Draft Genome Sequence of Aeromonas sobria Strain 08005, Isolated from Sick Rana catesbeiana.</title>
        <authorList>
            <person name="Yang Q."/>
        </authorList>
    </citation>
    <scope>NUCLEOTIDE SEQUENCE [LARGE SCALE GENOMIC DNA]</scope>
    <source>
        <strain evidence="6 7">08005</strain>
    </source>
</reference>
<dbReference type="GO" id="GO:0043709">
    <property type="term" value="P:cell adhesion involved in single-species biofilm formation"/>
    <property type="evidence" value="ECO:0007669"/>
    <property type="project" value="TreeGrafter"/>
</dbReference>
<dbReference type="InterPro" id="IPR033444">
    <property type="entry name" value="MASE5"/>
</dbReference>
<dbReference type="InterPro" id="IPR000160">
    <property type="entry name" value="GGDEF_dom"/>
</dbReference>
<dbReference type="Gene3D" id="3.30.70.270">
    <property type="match status" value="1"/>
</dbReference>
<dbReference type="InterPro" id="IPR050469">
    <property type="entry name" value="Diguanylate_Cyclase"/>
</dbReference>
<feature type="transmembrane region" description="Helical" evidence="4">
    <location>
        <begin position="31"/>
        <end position="49"/>
    </location>
</feature>
<feature type="transmembrane region" description="Helical" evidence="4">
    <location>
        <begin position="166"/>
        <end position="187"/>
    </location>
</feature>
<dbReference type="PROSITE" id="PS50887">
    <property type="entry name" value="GGDEF"/>
    <property type="match status" value="1"/>
</dbReference>
<feature type="transmembrane region" description="Helical" evidence="4">
    <location>
        <begin position="69"/>
        <end position="86"/>
    </location>
</feature>
<dbReference type="EMBL" id="MKFU01000017">
    <property type="protein sequence ID" value="OHY91985.1"/>
    <property type="molecule type" value="Genomic_DNA"/>
</dbReference>